<dbReference type="GO" id="GO:0001678">
    <property type="term" value="P:intracellular glucose homeostasis"/>
    <property type="evidence" value="ECO:0007669"/>
    <property type="project" value="InterPro"/>
</dbReference>
<dbReference type="GO" id="GO:0005739">
    <property type="term" value="C:mitochondrion"/>
    <property type="evidence" value="ECO:0007669"/>
    <property type="project" value="TreeGrafter"/>
</dbReference>
<feature type="region of interest" description="Disordered" evidence="7">
    <location>
        <begin position="1"/>
        <end position="33"/>
    </location>
</feature>
<dbReference type="Pfam" id="PF03727">
    <property type="entry name" value="Hexokinase_2"/>
    <property type="match status" value="1"/>
</dbReference>
<dbReference type="InterPro" id="IPR022673">
    <property type="entry name" value="Hexokinase_C"/>
</dbReference>
<feature type="compositionally biased region" description="Low complexity" evidence="7">
    <location>
        <begin position="9"/>
        <end position="18"/>
    </location>
</feature>
<dbReference type="InterPro" id="IPR022672">
    <property type="entry name" value="Hexokinase_N"/>
</dbReference>
<dbReference type="PANTHER" id="PTHR19443:SF24">
    <property type="entry name" value="PHOSPHOTRANSFERASE"/>
    <property type="match status" value="1"/>
</dbReference>
<dbReference type="GO" id="GO:0008865">
    <property type="term" value="F:fructokinase activity"/>
    <property type="evidence" value="ECO:0007669"/>
    <property type="project" value="TreeGrafter"/>
</dbReference>
<evidence type="ECO:0000256" key="4">
    <source>
        <dbReference type="ARBA" id="ARBA00022777"/>
    </source>
</evidence>
<dbReference type="Proteomes" id="UP000095009">
    <property type="component" value="Unassembled WGS sequence"/>
</dbReference>
<evidence type="ECO:0000256" key="2">
    <source>
        <dbReference type="ARBA" id="ARBA00022679"/>
    </source>
</evidence>
<sequence>MTDFLEKCSSSSFSSTISHDPDSEGDSDAGFTSASALSSTSTLASSPETTKGLHKSSINYTEISSKISSISSACDLDSLGEFSRRMTKAVKACIEDANSGSMLPSSIVRMPTGKESGLALAVDLGGSTLRIAIVKLAVALTKETPVTTMDNSAKILYMTSEDIQDDIKNSDGKTFFLWIGLRIKQVADHALDNGWVQQNTNSAPASNTPVIPMGLSWSFPISQTLVSRGRVLSMGKGYERLSKSIIGWDLKDSFDSVFCQLNANISLKAIINDTIASLLSNAYINQNTRLSLIVGTGINASVYLPITSIPKYKHVYSEANDSLSPLSSAQVTAVNVELSLIAGSSDPHTSATELFPVTVWDQYLSDKVVQVPGFQPLEQMVSGRYLGEVARLVISDLILKNQIADSTLPEGFDTVFGLSTKTMSLLAQSISDFDSTDQFTYESSLALFKTYYAHPTLNIDDYKIFLKVFTSLATRAAALTAGSLVAIATIFQTNTKDPPNPIYIAYDGSMVVKYPSFVEQCQNYLDHLCANLPESRHIKLILQQAVEGTVIGAAVACILFQDEDI</sequence>
<proteinExistence type="inferred from homology"/>
<dbReference type="InterPro" id="IPR043129">
    <property type="entry name" value="ATPase_NBD"/>
</dbReference>
<protein>
    <recommendedName>
        <fullName evidence="6">Phosphotransferase</fullName>
        <ecNumber evidence="6">2.7.1.-</ecNumber>
    </recommendedName>
</protein>
<evidence type="ECO:0000259" key="8">
    <source>
        <dbReference type="Pfam" id="PF00349"/>
    </source>
</evidence>
<evidence type="ECO:0000256" key="3">
    <source>
        <dbReference type="ARBA" id="ARBA00022741"/>
    </source>
</evidence>
<keyword evidence="2 6" id="KW-0808">Transferase</keyword>
<reference evidence="10 11" key="1">
    <citation type="journal article" date="2016" name="Proc. Natl. Acad. Sci. U.S.A.">
        <title>Comparative genomics of biotechnologically important yeasts.</title>
        <authorList>
            <person name="Riley R."/>
            <person name="Haridas S."/>
            <person name="Wolfe K.H."/>
            <person name="Lopes M.R."/>
            <person name="Hittinger C.T."/>
            <person name="Goeker M."/>
            <person name="Salamov A.A."/>
            <person name="Wisecaver J.H."/>
            <person name="Long T.M."/>
            <person name="Calvey C.H."/>
            <person name="Aerts A.L."/>
            <person name="Barry K.W."/>
            <person name="Choi C."/>
            <person name="Clum A."/>
            <person name="Coughlan A.Y."/>
            <person name="Deshpande S."/>
            <person name="Douglass A.P."/>
            <person name="Hanson S.J."/>
            <person name="Klenk H.-P."/>
            <person name="LaButti K.M."/>
            <person name="Lapidus A."/>
            <person name="Lindquist E.A."/>
            <person name="Lipzen A.M."/>
            <person name="Meier-Kolthoff J.P."/>
            <person name="Ohm R.A."/>
            <person name="Otillar R.P."/>
            <person name="Pangilinan J.L."/>
            <person name="Peng Y."/>
            <person name="Rokas A."/>
            <person name="Rosa C.A."/>
            <person name="Scheuner C."/>
            <person name="Sibirny A.A."/>
            <person name="Slot J.C."/>
            <person name="Stielow J.B."/>
            <person name="Sun H."/>
            <person name="Kurtzman C.P."/>
            <person name="Blackwell M."/>
            <person name="Grigoriev I.V."/>
            <person name="Jeffries T.W."/>
        </authorList>
    </citation>
    <scope>NUCLEOTIDE SEQUENCE [LARGE SCALE GENOMIC DNA]</scope>
    <source>
        <strain evidence="10 11">DSM 6958</strain>
    </source>
</reference>
<evidence type="ECO:0000256" key="7">
    <source>
        <dbReference type="SAM" id="MobiDB-lite"/>
    </source>
</evidence>
<dbReference type="Pfam" id="PF00349">
    <property type="entry name" value="Hexokinase_1"/>
    <property type="match status" value="1"/>
</dbReference>
<keyword evidence="3 6" id="KW-0547">Nucleotide-binding</keyword>
<evidence type="ECO:0000256" key="5">
    <source>
        <dbReference type="ARBA" id="ARBA00022840"/>
    </source>
</evidence>
<keyword evidence="4 6" id="KW-0418">Kinase</keyword>
<name>A0A1E3PLC5_9ASCO</name>
<dbReference type="GO" id="GO:0006096">
    <property type="term" value="P:glycolytic process"/>
    <property type="evidence" value="ECO:0007669"/>
    <property type="project" value="UniProtKB-UniPathway"/>
</dbReference>
<feature type="domain" description="Hexokinase C-terminal" evidence="9">
    <location>
        <begin position="290"/>
        <end position="557"/>
    </location>
</feature>
<dbReference type="PRINTS" id="PR00475">
    <property type="entry name" value="HEXOKINASE"/>
</dbReference>
<dbReference type="CDD" id="cd24000">
    <property type="entry name" value="ASKHA_NBD_HK"/>
    <property type="match status" value="1"/>
</dbReference>
<feature type="domain" description="Hexokinase N-terminal" evidence="8">
    <location>
        <begin position="75"/>
        <end position="283"/>
    </location>
</feature>
<evidence type="ECO:0000313" key="11">
    <source>
        <dbReference type="Proteomes" id="UP000095009"/>
    </source>
</evidence>
<dbReference type="EMBL" id="KV454409">
    <property type="protein sequence ID" value="ODQ65637.1"/>
    <property type="molecule type" value="Genomic_DNA"/>
</dbReference>
<dbReference type="GO" id="GO:0005524">
    <property type="term" value="F:ATP binding"/>
    <property type="evidence" value="ECO:0007669"/>
    <property type="project" value="UniProtKB-UniRule"/>
</dbReference>
<gene>
    <name evidence="10" type="ORF">NADFUDRAFT_46306</name>
</gene>
<dbReference type="UniPathway" id="UPA00109">
    <property type="reaction ID" value="UER00180"/>
</dbReference>
<dbReference type="EC" id="2.7.1.-" evidence="6"/>
<dbReference type="GO" id="GO:0005829">
    <property type="term" value="C:cytosol"/>
    <property type="evidence" value="ECO:0007669"/>
    <property type="project" value="TreeGrafter"/>
</dbReference>
<evidence type="ECO:0000256" key="6">
    <source>
        <dbReference type="RuleBase" id="RU362007"/>
    </source>
</evidence>
<keyword evidence="6" id="KW-0324">Glycolysis</keyword>
<dbReference type="GO" id="GO:0006006">
    <property type="term" value="P:glucose metabolic process"/>
    <property type="evidence" value="ECO:0007669"/>
    <property type="project" value="TreeGrafter"/>
</dbReference>
<dbReference type="GO" id="GO:0006013">
    <property type="term" value="P:mannose metabolic process"/>
    <property type="evidence" value="ECO:0007669"/>
    <property type="project" value="TreeGrafter"/>
</dbReference>
<dbReference type="GO" id="GO:0019158">
    <property type="term" value="F:mannokinase activity"/>
    <property type="evidence" value="ECO:0007669"/>
    <property type="project" value="TreeGrafter"/>
</dbReference>
<dbReference type="GO" id="GO:0005536">
    <property type="term" value="F:D-glucose binding"/>
    <property type="evidence" value="ECO:0007669"/>
    <property type="project" value="InterPro"/>
</dbReference>
<accession>A0A1E3PLC5</accession>
<dbReference type="InterPro" id="IPR001312">
    <property type="entry name" value="Hexokinase"/>
</dbReference>
<dbReference type="SUPFAM" id="SSF53067">
    <property type="entry name" value="Actin-like ATPase domain"/>
    <property type="match status" value="2"/>
</dbReference>
<organism evidence="10 11">
    <name type="scientific">Nadsonia fulvescens var. elongata DSM 6958</name>
    <dbReference type="NCBI Taxonomy" id="857566"/>
    <lineage>
        <taxon>Eukaryota</taxon>
        <taxon>Fungi</taxon>
        <taxon>Dikarya</taxon>
        <taxon>Ascomycota</taxon>
        <taxon>Saccharomycotina</taxon>
        <taxon>Dipodascomycetes</taxon>
        <taxon>Dipodascales</taxon>
        <taxon>Dipodascales incertae sedis</taxon>
        <taxon>Nadsonia</taxon>
    </lineage>
</organism>
<keyword evidence="5 6" id="KW-0067">ATP-binding</keyword>
<dbReference type="PANTHER" id="PTHR19443">
    <property type="entry name" value="HEXOKINASE"/>
    <property type="match status" value="1"/>
</dbReference>
<keyword evidence="11" id="KW-1185">Reference proteome</keyword>
<dbReference type="Gene3D" id="3.40.367.20">
    <property type="match status" value="1"/>
</dbReference>
<comment type="similarity">
    <text evidence="1 6">Belongs to the hexokinase family.</text>
</comment>
<evidence type="ECO:0000259" key="9">
    <source>
        <dbReference type="Pfam" id="PF03727"/>
    </source>
</evidence>
<evidence type="ECO:0000256" key="1">
    <source>
        <dbReference type="ARBA" id="ARBA00009225"/>
    </source>
</evidence>
<dbReference type="OrthoDB" id="419537at2759"/>
<dbReference type="STRING" id="857566.A0A1E3PLC5"/>
<dbReference type="Gene3D" id="3.30.420.40">
    <property type="match status" value="1"/>
</dbReference>
<dbReference type="GO" id="GO:0004340">
    <property type="term" value="F:glucokinase activity"/>
    <property type="evidence" value="ECO:0007669"/>
    <property type="project" value="TreeGrafter"/>
</dbReference>
<dbReference type="AlphaFoldDB" id="A0A1E3PLC5"/>
<dbReference type="PROSITE" id="PS51748">
    <property type="entry name" value="HEXOKINASE_2"/>
    <property type="match status" value="1"/>
</dbReference>
<evidence type="ECO:0000313" key="10">
    <source>
        <dbReference type="EMBL" id="ODQ65637.1"/>
    </source>
</evidence>